<dbReference type="EMBL" id="JADOUA010000001">
    <property type="protein sequence ID" value="MBG6086589.1"/>
    <property type="molecule type" value="Genomic_DNA"/>
</dbReference>
<evidence type="ECO:0000313" key="2">
    <source>
        <dbReference type="Proteomes" id="UP000614047"/>
    </source>
</evidence>
<dbReference type="AlphaFoldDB" id="A0A931DCZ5"/>
<organism evidence="1 2">
    <name type="scientific">Actinomadura viridis</name>
    <dbReference type="NCBI Taxonomy" id="58110"/>
    <lineage>
        <taxon>Bacteria</taxon>
        <taxon>Bacillati</taxon>
        <taxon>Actinomycetota</taxon>
        <taxon>Actinomycetes</taxon>
        <taxon>Streptosporangiales</taxon>
        <taxon>Thermomonosporaceae</taxon>
        <taxon>Actinomadura</taxon>
    </lineage>
</organism>
<reference evidence="1" key="1">
    <citation type="submission" date="2020-11" db="EMBL/GenBank/DDBJ databases">
        <title>Sequencing the genomes of 1000 actinobacteria strains.</title>
        <authorList>
            <person name="Klenk H.-P."/>
        </authorList>
    </citation>
    <scope>NUCLEOTIDE SEQUENCE</scope>
    <source>
        <strain evidence="1">DSM 43175</strain>
    </source>
</reference>
<proteinExistence type="predicted"/>
<accession>A0A931DCZ5</accession>
<sequence length="965" mass="104303">MPTQHPSLAALAATAQSDPRAAKSGVTRLARPLPAADLPPFFEEACREFAAAGVRELAEWAFGEARKVEKKHPGLRDLDRLHAVFLEFAPLDAVPPGALRDHVKLMAEGPAADEAHARFLEILETAFAAGVVPYARIFPDLLTLAKAAGVKKRDAEDGLAARLLRTGVLPGASHAVWRAARRPLGRIAAGDPGVLDLLLRAEPDERAQDADLAAEIRQMWLEALAEADAGAHVPPEWFFTTGRRCEPEVLFRLVDQAGERLLPAPGAAVDDPALPYPGGSVYDALPGPGSSMFTRYRRDVEPCSWKPEKIDFGALAARLPEERPEARHALTVQVDAFVHGLSSRAHTGGRAALRALWAEPALRELLRELVRGWKAQAGSGSLPELDHALGRLVPLAEAGYQDLDPGLAAGLDLADPVTALLGALRGGIPSELALPYRSRHDSGDVRILQHMDLLTITWRNGSLQVIGPHGRPAPSKGPLLEPQDHTLSAQGRAGAWHAGGADLFSRHRDGAWQTFLVEQDRFVGPVLSVDPDTFRRRPEAPSSAEVTFPGAAGPARVAYERGAITVTAHDGTVTAVLPYSPTQKQDRLLLAPPGWWPHLVPADPEGSAVLRAFDRRQAERLVDAAISGPLEAAEAVPGLEVPLRNEVVSMAVTTVECMYRSVRLRDVLGLPPQPSLPPDLRTRRDLPVAKSLRTVAYGRRLGALMADAARRPLKESAHPIDVVGDIGKGTHHDFGKMGAHALAATRPWTEEHNREAWLESLRARAQTPTGDGSGRWRALTLTWTGDGLRPRELELWRTPNGSLVFGHHYTDRSEALEHSPEGTFGPLGLPDWEIKGHPVPQGWGGADRVAALCRLLAERGPVPQDPAWARELAERTGMSLVDAATICFGEWSRLPPAEIPDGIRALFADPAAPGRCLPWTLSYPMMDAVRAPLVPDDPADLWERGPDIARAAARHTELTTEPTPS</sequence>
<gene>
    <name evidence="1" type="ORF">IW256_000702</name>
</gene>
<protein>
    <submittedName>
        <fullName evidence="1">Uncharacterized protein</fullName>
    </submittedName>
</protein>
<dbReference type="RefSeq" id="WP_197009568.1">
    <property type="nucleotide sequence ID" value="NZ_BAABES010000025.1"/>
</dbReference>
<keyword evidence="2" id="KW-1185">Reference proteome</keyword>
<evidence type="ECO:0000313" key="1">
    <source>
        <dbReference type="EMBL" id="MBG6086589.1"/>
    </source>
</evidence>
<dbReference type="Proteomes" id="UP000614047">
    <property type="component" value="Unassembled WGS sequence"/>
</dbReference>
<name>A0A931DCZ5_9ACTN</name>
<comment type="caution">
    <text evidence="1">The sequence shown here is derived from an EMBL/GenBank/DDBJ whole genome shotgun (WGS) entry which is preliminary data.</text>
</comment>